<dbReference type="PANTHER" id="PTHR38041">
    <property type="entry name" value="CHORISMATE MUTASE"/>
    <property type="match status" value="1"/>
</dbReference>
<dbReference type="Proteomes" id="UP000254640">
    <property type="component" value="Unassembled WGS sequence"/>
</dbReference>
<accession>A0A379ABW9</accession>
<organism evidence="4 5">
    <name type="scientific">Enterobacter agglomerans</name>
    <name type="common">Erwinia herbicola</name>
    <name type="synonym">Pantoea agglomerans</name>
    <dbReference type="NCBI Taxonomy" id="549"/>
    <lineage>
        <taxon>Bacteria</taxon>
        <taxon>Pseudomonadati</taxon>
        <taxon>Pseudomonadota</taxon>
        <taxon>Gammaproteobacteria</taxon>
        <taxon>Enterobacterales</taxon>
        <taxon>Erwiniaceae</taxon>
        <taxon>Pantoea</taxon>
        <taxon>Pantoea agglomerans group</taxon>
    </lineage>
</organism>
<dbReference type="SMART" id="SM00830">
    <property type="entry name" value="CM_2"/>
    <property type="match status" value="1"/>
</dbReference>
<dbReference type="InterPro" id="IPR010952">
    <property type="entry name" value="CM_P_1"/>
</dbReference>
<dbReference type="GO" id="GO:0046417">
    <property type="term" value="P:chorismate metabolic process"/>
    <property type="evidence" value="ECO:0007669"/>
    <property type="project" value="InterPro"/>
</dbReference>
<dbReference type="InterPro" id="IPR002701">
    <property type="entry name" value="CM_II_prokaryot"/>
</dbReference>
<dbReference type="InterPro" id="IPR036263">
    <property type="entry name" value="Chorismate_II_sf"/>
</dbReference>
<dbReference type="GO" id="GO:0004106">
    <property type="term" value="F:chorismate mutase activity"/>
    <property type="evidence" value="ECO:0007669"/>
    <property type="project" value="UniProtKB-EC"/>
</dbReference>
<protein>
    <recommendedName>
        <fullName evidence="1">chorismate mutase</fullName>
        <ecNumber evidence="1">5.4.99.5</ecNumber>
    </recommendedName>
</protein>
<dbReference type="PANTHER" id="PTHR38041:SF1">
    <property type="entry name" value="CHORISMATE MUTASE"/>
    <property type="match status" value="1"/>
</dbReference>
<feature type="domain" description="Chorismate mutase" evidence="3">
    <location>
        <begin position="1"/>
        <end position="92"/>
    </location>
</feature>
<dbReference type="GO" id="GO:0005737">
    <property type="term" value="C:cytoplasm"/>
    <property type="evidence" value="ECO:0007669"/>
    <property type="project" value="InterPro"/>
</dbReference>
<dbReference type="AlphaFoldDB" id="A0A379ABW9"/>
<dbReference type="EMBL" id="UGSO01000001">
    <property type="protein sequence ID" value="SUB15381.1"/>
    <property type="molecule type" value="Genomic_DNA"/>
</dbReference>
<proteinExistence type="predicted"/>
<evidence type="ECO:0000313" key="4">
    <source>
        <dbReference type="EMBL" id="SUB15381.1"/>
    </source>
</evidence>
<evidence type="ECO:0000256" key="1">
    <source>
        <dbReference type="ARBA" id="ARBA00012404"/>
    </source>
</evidence>
<dbReference type="GO" id="GO:0009697">
    <property type="term" value="P:salicylic acid biosynthetic process"/>
    <property type="evidence" value="ECO:0007669"/>
    <property type="project" value="TreeGrafter"/>
</dbReference>
<reference evidence="4 5" key="1">
    <citation type="submission" date="2018-06" db="EMBL/GenBank/DDBJ databases">
        <authorList>
            <consortium name="Pathogen Informatics"/>
            <person name="Doyle S."/>
        </authorList>
    </citation>
    <scope>NUCLEOTIDE SEQUENCE [LARGE SCALE GENOMIC DNA]</scope>
    <source>
        <strain evidence="4 5">NCTC9381</strain>
    </source>
</reference>
<keyword evidence="5" id="KW-1185">Reference proteome</keyword>
<keyword evidence="2" id="KW-0413">Isomerase</keyword>
<dbReference type="InterPro" id="IPR036979">
    <property type="entry name" value="CM_dom_sf"/>
</dbReference>
<sequence length="129" mass="14609">MNPDNPLLALRDKISAVDKKLLTLLAERRLLAVEVAQAKLATHRPIRDVERERALLENLIVLGKAHNLDAHYITRLFQLVIEDSVLTQQALLQKKPQPSPCACRPYRLPGPERLLFASCSTQLRVAPFR</sequence>
<evidence type="ECO:0000313" key="5">
    <source>
        <dbReference type="Proteomes" id="UP000254640"/>
    </source>
</evidence>
<dbReference type="PROSITE" id="PS51168">
    <property type="entry name" value="CHORISMATE_MUT_2"/>
    <property type="match status" value="1"/>
</dbReference>
<dbReference type="EC" id="5.4.99.5" evidence="1"/>
<evidence type="ECO:0000256" key="2">
    <source>
        <dbReference type="ARBA" id="ARBA00023235"/>
    </source>
</evidence>
<dbReference type="Gene3D" id="1.20.59.10">
    <property type="entry name" value="Chorismate mutase"/>
    <property type="match status" value="1"/>
</dbReference>
<dbReference type="Pfam" id="PF01817">
    <property type="entry name" value="CM_2"/>
    <property type="match status" value="1"/>
</dbReference>
<dbReference type="NCBIfam" id="TIGR01797">
    <property type="entry name" value="CM_P_1"/>
    <property type="match status" value="1"/>
</dbReference>
<dbReference type="InterPro" id="IPR051331">
    <property type="entry name" value="Chorismate_mutase-related"/>
</dbReference>
<dbReference type="SUPFAM" id="SSF48600">
    <property type="entry name" value="Chorismate mutase II"/>
    <property type="match status" value="1"/>
</dbReference>
<gene>
    <name evidence="4" type="primary">pheA_2</name>
    <name evidence="4" type="ORF">NCTC9381_01258</name>
</gene>
<name>A0A379ABW9_ENTAG</name>
<dbReference type="UniPathway" id="UPA00120">
    <property type="reaction ID" value="UER00203"/>
</dbReference>
<dbReference type="GO" id="GO:0009094">
    <property type="term" value="P:L-phenylalanine biosynthetic process"/>
    <property type="evidence" value="ECO:0007669"/>
    <property type="project" value="InterPro"/>
</dbReference>
<evidence type="ECO:0000259" key="3">
    <source>
        <dbReference type="PROSITE" id="PS51168"/>
    </source>
</evidence>
<dbReference type="FunFam" id="1.20.59.10:FF:000002">
    <property type="entry name" value="Chorismate mutase/prephenate dehydratase"/>
    <property type="match status" value="1"/>
</dbReference>